<name>A0A318K166_9BURK</name>
<dbReference type="Pfam" id="PF18143">
    <property type="entry name" value="HAD_SAK_2"/>
    <property type="match status" value="1"/>
</dbReference>
<dbReference type="OrthoDB" id="8773450at2"/>
<comment type="caution">
    <text evidence="1">The sequence shown here is derived from an EMBL/GenBank/DDBJ whole genome shotgun (WGS) entry which is preliminary data.</text>
</comment>
<dbReference type="Proteomes" id="UP000247792">
    <property type="component" value="Unassembled WGS sequence"/>
</dbReference>
<dbReference type="EMBL" id="QJKB01000001">
    <property type="protein sequence ID" value="PXX47044.1"/>
    <property type="molecule type" value="Genomic_DNA"/>
</dbReference>
<accession>A0A318K166</accession>
<reference evidence="1 2" key="1">
    <citation type="submission" date="2018-05" db="EMBL/GenBank/DDBJ databases">
        <title>Genomic Encyclopedia of Type Strains, Phase IV (KMG-IV): sequencing the most valuable type-strain genomes for metagenomic binning, comparative biology and taxonomic classification.</title>
        <authorList>
            <person name="Goeker M."/>
        </authorList>
    </citation>
    <scope>NUCLEOTIDE SEQUENCE [LARGE SCALE GENOMIC DNA]</scope>
    <source>
        <strain evidence="1 2">DSM 19792</strain>
    </source>
</reference>
<dbReference type="RefSeq" id="WP_110253462.1">
    <property type="nucleotide sequence ID" value="NZ_QJKB01000001.1"/>
</dbReference>
<sequence length="150" mass="17252">MILFLDFDGVLHPEPCYDNGQLFSCLPRLESVLRDFPAVQIVISSTWREKYSLVELKTFFSSDIAARIIGITPAWQEIPEIVDAVGYQRHAEIEGWLRQSGEPWRSWLAIDDKSYLFKPFLKNLIKTNSLNGIDADAENRLRQSLSFTSK</sequence>
<proteinExistence type="predicted"/>
<gene>
    <name evidence="1" type="ORF">DFR42_101620</name>
</gene>
<evidence type="ECO:0000313" key="2">
    <source>
        <dbReference type="Proteomes" id="UP000247792"/>
    </source>
</evidence>
<keyword evidence="2" id="KW-1185">Reference proteome</keyword>
<protein>
    <submittedName>
        <fullName evidence="1">Uncharacterized protein</fullName>
    </submittedName>
</protein>
<organism evidence="1 2">
    <name type="scientific">Undibacterium pigrum</name>
    <dbReference type="NCBI Taxonomy" id="401470"/>
    <lineage>
        <taxon>Bacteria</taxon>
        <taxon>Pseudomonadati</taxon>
        <taxon>Pseudomonadota</taxon>
        <taxon>Betaproteobacteria</taxon>
        <taxon>Burkholderiales</taxon>
        <taxon>Oxalobacteraceae</taxon>
        <taxon>Undibacterium</taxon>
    </lineage>
</organism>
<evidence type="ECO:0000313" key="1">
    <source>
        <dbReference type="EMBL" id="PXX47044.1"/>
    </source>
</evidence>
<dbReference type="AlphaFoldDB" id="A0A318K166"/>